<dbReference type="PANTHER" id="PTHR48182:SF2">
    <property type="entry name" value="PROTEIN SERAC1"/>
    <property type="match status" value="1"/>
</dbReference>
<keyword evidence="8" id="KW-1185">Reference proteome</keyword>
<protein>
    <submittedName>
        <fullName evidence="7">Uncharacterized protein</fullName>
    </submittedName>
</protein>
<comment type="caution">
    <text evidence="7">The sequence shown here is derived from an EMBL/GenBank/DDBJ whole genome shotgun (WGS) entry which is preliminary data.</text>
</comment>
<evidence type="ECO:0000256" key="5">
    <source>
        <dbReference type="ARBA" id="ARBA00023128"/>
    </source>
</evidence>
<dbReference type="InterPro" id="IPR029058">
    <property type="entry name" value="AB_hydrolase_fold"/>
</dbReference>
<accession>A0AAN6PTV6</accession>
<organism evidence="7 8">
    <name type="scientific">Parathielavia hyrcaniae</name>
    <dbReference type="NCBI Taxonomy" id="113614"/>
    <lineage>
        <taxon>Eukaryota</taxon>
        <taxon>Fungi</taxon>
        <taxon>Dikarya</taxon>
        <taxon>Ascomycota</taxon>
        <taxon>Pezizomycotina</taxon>
        <taxon>Sordariomycetes</taxon>
        <taxon>Sordariomycetidae</taxon>
        <taxon>Sordariales</taxon>
        <taxon>Chaetomiaceae</taxon>
        <taxon>Parathielavia</taxon>
    </lineage>
</organism>
<dbReference type="InterPro" id="IPR052374">
    <property type="entry name" value="SERAC1"/>
</dbReference>
<evidence type="ECO:0000313" key="8">
    <source>
        <dbReference type="Proteomes" id="UP001305647"/>
    </source>
</evidence>
<evidence type="ECO:0000256" key="6">
    <source>
        <dbReference type="ARBA" id="ARBA00023136"/>
    </source>
</evidence>
<feature type="non-terminal residue" evidence="7">
    <location>
        <position position="187"/>
    </location>
</feature>
<reference evidence="7" key="1">
    <citation type="journal article" date="2023" name="Mol. Phylogenet. Evol.">
        <title>Genome-scale phylogeny and comparative genomics of the fungal order Sordariales.</title>
        <authorList>
            <person name="Hensen N."/>
            <person name="Bonometti L."/>
            <person name="Westerberg I."/>
            <person name="Brannstrom I.O."/>
            <person name="Guillou S."/>
            <person name="Cros-Aarteil S."/>
            <person name="Calhoun S."/>
            <person name="Haridas S."/>
            <person name="Kuo A."/>
            <person name="Mondo S."/>
            <person name="Pangilinan J."/>
            <person name="Riley R."/>
            <person name="LaButti K."/>
            <person name="Andreopoulos B."/>
            <person name="Lipzen A."/>
            <person name="Chen C."/>
            <person name="Yan M."/>
            <person name="Daum C."/>
            <person name="Ng V."/>
            <person name="Clum A."/>
            <person name="Steindorff A."/>
            <person name="Ohm R.A."/>
            <person name="Martin F."/>
            <person name="Silar P."/>
            <person name="Natvig D.O."/>
            <person name="Lalanne C."/>
            <person name="Gautier V."/>
            <person name="Ament-Velasquez S.L."/>
            <person name="Kruys A."/>
            <person name="Hutchinson M.I."/>
            <person name="Powell A.J."/>
            <person name="Barry K."/>
            <person name="Miller A.N."/>
            <person name="Grigoriev I.V."/>
            <person name="Debuchy R."/>
            <person name="Gladieux P."/>
            <person name="Hiltunen Thoren M."/>
            <person name="Johannesson H."/>
        </authorList>
    </citation>
    <scope>NUCLEOTIDE SEQUENCE</scope>
    <source>
        <strain evidence="7">CBS 757.83</strain>
    </source>
</reference>
<evidence type="ECO:0000256" key="2">
    <source>
        <dbReference type="ARBA" id="ARBA00004240"/>
    </source>
</evidence>
<gene>
    <name evidence="7" type="ORF">N658DRAFT_458518</name>
</gene>
<keyword evidence="4" id="KW-0256">Endoplasmic reticulum</keyword>
<dbReference type="GO" id="GO:0005739">
    <property type="term" value="C:mitochondrion"/>
    <property type="evidence" value="ECO:0007669"/>
    <property type="project" value="UniProtKB-SubCell"/>
</dbReference>
<evidence type="ECO:0000313" key="7">
    <source>
        <dbReference type="EMBL" id="KAK4096559.1"/>
    </source>
</evidence>
<evidence type="ECO:0000256" key="3">
    <source>
        <dbReference type="ARBA" id="ARBA00004370"/>
    </source>
</evidence>
<sequence length="187" mass="20772">MLPQYFPFARIYTYDWNAATISNANGQYFHHHAQEFLRAVSREQRGSRSCPIIFIGSCYGGLILAKALCLASRAEGVEGEVLNAAQGIIFLGTPFRGSGATSAANIRVLIAEVMDATASSRLVKVLQNETGSLSEIRHHFCAIIRQRWRNPCRVACFFETKPTRFLNVIKFLPEAISSLKTMVLVDS</sequence>
<name>A0AAN6PTV6_9PEZI</name>
<dbReference type="AlphaFoldDB" id="A0AAN6PTV6"/>
<dbReference type="SUPFAM" id="SSF53474">
    <property type="entry name" value="alpha/beta-Hydrolases"/>
    <property type="match status" value="1"/>
</dbReference>
<evidence type="ECO:0000256" key="4">
    <source>
        <dbReference type="ARBA" id="ARBA00022824"/>
    </source>
</evidence>
<dbReference type="PANTHER" id="PTHR48182">
    <property type="entry name" value="PROTEIN SERAC1"/>
    <property type="match status" value="1"/>
</dbReference>
<comment type="subcellular location">
    <subcellularLocation>
        <location evidence="2">Endoplasmic reticulum</location>
    </subcellularLocation>
    <subcellularLocation>
        <location evidence="3">Membrane</location>
    </subcellularLocation>
    <subcellularLocation>
        <location evidence="1">Mitochondrion</location>
    </subcellularLocation>
</comment>
<keyword evidence="5" id="KW-0496">Mitochondrion</keyword>
<dbReference type="EMBL" id="MU863708">
    <property type="protein sequence ID" value="KAK4096559.1"/>
    <property type="molecule type" value="Genomic_DNA"/>
</dbReference>
<dbReference type="GO" id="GO:0016020">
    <property type="term" value="C:membrane"/>
    <property type="evidence" value="ECO:0007669"/>
    <property type="project" value="UniProtKB-SubCell"/>
</dbReference>
<keyword evidence="6" id="KW-0472">Membrane</keyword>
<evidence type="ECO:0000256" key="1">
    <source>
        <dbReference type="ARBA" id="ARBA00004173"/>
    </source>
</evidence>
<dbReference type="Gene3D" id="3.40.50.1820">
    <property type="entry name" value="alpha/beta hydrolase"/>
    <property type="match status" value="1"/>
</dbReference>
<dbReference type="GO" id="GO:0005783">
    <property type="term" value="C:endoplasmic reticulum"/>
    <property type="evidence" value="ECO:0007669"/>
    <property type="project" value="UniProtKB-SubCell"/>
</dbReference>
<reference evidence="7" key="2">
    <citation type="submission" date="2023-05" db="EMBL/GenBank/DDBJ databases">
        <authorList>
            <consortium name="Lawrence Berkeley National Laboratory"/>
            <person name="Steindorff A."/>
            <person name="Hensen N."/>
            <person name="Bonometti L."/>
            <person name="Westerberg I."/>
            <person name="Brannstrom I.O."/>
            <person name="Guillou S."/>
            <person name="Cros-Aarteil S."/>
            <person name="Calhoun S."/>
            <person name="Haridas S."/>
            <person name="Kuo A."/>
            <person name="Mondo S."/>
            <person name="Pangilinan J."/>
            <person name="Riley R."/>
            <person name="Labutti K."/>
            <person name="Andreopoulos B."/>
            <person name="Lipzen A."/>
            <person name="Chen C."/>
            <person name="Yanf M."/>
            <person name="Daum C."/>
            <person name="Ng V."/>
            <person name="Clum A."/>
            <person name="Ohm R."/>
            <person name="Martin F."/>
            <person name="Silar P."/>
            <person name="Natvig D."/>
            <person name="Lalanne C."/>
            <person name="Gautier V."/>
            <person name="Ament-Velasquez S.L."/>
            <person name="Kruys A."/>
            <person name="Hutchinson M.I."/>
            <person name="Powell A.J."/>
            <person name="Barry K."/>
            <person name="Miller A.N."/>
            <person name="Grigoriev I.V."/>
            <person name="Debuchy R."/>
            <person name="Gladieux P."/>
            <person name="Thoren M.H."/>
            <person name="Johannesson H."/>
        </authorList>
    </citation>
    <scope>NUCLEOTIDE SEQUENCE</scope>
    <source>
        <strain evidence="7">CBS 757.83</strain>
    </source>
</reference>
<proteinExistence type="predicted"/>
<dbReference type="Proteomes" id="UP001305647">
    <property type="component" value="Unassembled WGS sequence"/>
</dbReference>